<accession>A0A6M3LQU8</accession>
<sequence>MENKETGEQTEDNDFTRMQLRKLGNPIQQCQHCYCGRIFINGKEHFVCCMCGNRTLVNIISY</sequence>
<evidence type="ECO:0000313" key="1">
    <source>
        <dbReference type="EMBL" id="QJA97550.1"/>
    </source>
</evidence>
<dbReference type="EMBL" id="MT143504">
    <property type="protein sequence ID" value="QJA97550.1"/>
    <property type="molecule type" value="Genomic_DNA"/>
</dbReference>
<dbReference type="AlphaFoldDB" id="A0A6M3LQU8"/>
<protein>
    <submittedName>
        <fullName evidence="1">Uncharacterized protein</fullName>
    </submittedName>
</protein>
<reference evidence="1" key="1">
    <citation type="submission" date="2020-03" db="EMBL/GenBank/DDBJ databases">
        <title>The deep terrestrial virosphere.</title>
        <authorList>
            <person name="Holmfeldt K."/>
            <person name="Nilsson E."/>
            <person name="Simone D."/>
            <person name="Lopez-Fernandez M."/>
            <person name="Wu X."/>
            <person name="de Brujin I."/>
            <person name="Lundin D."/>
            <person name="Andersson A."/>
            <person name="Bertilsson S."/>
            <person name="Dopson M."/>
        </authorList>
    </citation>
    <scope>NUCLEOTIDE SEQUENCE</scope>
    <source>
        <strain evidence="1">MM415B06147</strain>
    </source>
</reference>
<name>A0A6M3LQU8_9ZZZZ</name>
<organism evidence="1">
    <name type="scientific">viral metagenome</name>
    <dbReference type="NCBI Taxonomy" id="1070528"/>
    <lineage>
        <taxon>unclassified sequences</taxon>
        <taxon>metagenomes</taxon>
        <taxon>organismal metagenomes</taxon>
    </lineage>
</organism>
<gene>
    <name evidence="1" type="ORF">MM415B06147_0003</name>
</gene>
<proteinExistence type="predicted"/>